<accession>A0A9N9WWB1</accession>
<dbReference type="FunFam" id="3.40.50.12780:FF:000025">
    <property type="entry name" value="luciferin 4-monooxygenase"/>
    <property type="match status" value="1"/>
</dbReference>
<dbReference type="InterPro" id="IPR000873">
    <property type="entry name" value="AMP-dep_synth/lig_dom"/>
</dbReference>
<dbReference type="GO" id="GO:0004467">
    <property type="term" value="F:long-chain fatty acid-CoA ligase activity"/>
    <property type="evidence" value="ECO:0007669"/>
    <property type="project" value="TreeGrafter"/>
</dbReference>
<dbReference type="EMBL" id="OU895880">
    <property type="protein sequence ID" value="CAG9811729.1"/>
    <property type="molecule type" value="Genomic_DNA"/>
</dbReference>
<dbReference type="SUPFAM" id="SSF56801">
    <property type="entry name" value="Acetyl-CoA synthetase-like"/>
    <property type="match status" value="1"/>
</dbReference>
<reference evidence="5" key="2">
    <citation type="submission" date="2022-10" db="EMBL/GenBank/DDBJ databases">
        <authorList>
            <consortium name="ENA_rothamsted_submissions"/>
            <consortium name="culmorum"/>
            <person name="King R."/>
        </authorList>
    </citation>
    <scope>NUCLEOTIDE SEQUENCE</scope>
</reference>
<evidence type="ECO:0000256" key="1">
    <source>
        <dbReference type="ARBA" id="ARBA00004275"/>
    </source>
</evidence>
<evidence type="ECO:0000259" key="4">
    <source>
        <dbReference type="Pfam" id="PF13193"/>
    </source>
</evidence>
<dbReference type="GO" id="GO:0046949">
    <property type="term" value="P:fatty-acyl-CoA biosynthetic process"/>
    <property type="evidence" value="ECO:0007669"/>
    <property type="project" value="TreeGrafter"/>
</dbReference>
<dbReference type="InterPro" id="IPR025110">
    <property type="entry name" value="AMP-bd_C"/>
</dbReference>
<dbReference type="PANTHER" id="PTHR24096">
    <property type="entry name" value="LONG-CHAIN-FATTY-ACID--COA LIGASE"/>
    <property type="match status" value="1"/>
</dbReference>
<organism evidence="5 6">
    <name type="scientific">Chironomus riparius</name>
    <dbReference type="NCBI Taxonomy" id="315576"/>
    <lineage>
        <taxon>Eukaryota</taxon>
        <taxon>Metazoa</taxon>
        <taxon>Ecdysozoa</taxon>
        <taxon>Arthropoda</taxon>
        <taxon>Hexapoda</taxon>
        <taxon>Insecta</taxon>
        <taxon>Pterygota</taxon>
        <taxon>Neoptera</taxon>
        <taxon>Endopterygota</taxon>
        <taxon>Diptera</taxon>
        <taxon>Nematocera</taxon>
        <taxon>Chironomoidea</taxon>
        <taxon>Chironomidae</taxon>
        <taxon>Chironominae</taxon>
        <taxon>Chironomus</taxon>
    </lineage>
</organism>
<evidence type="ECO:0000313" key="6">
    <source>
        <dbReference type="Proteomes" id="UP001153620"/>
    </source>
</evidence>
<keyword evidence="6" id="KW-1185">Reference proteome</keyword>
<dbReference type="OrthoDB" id="10253869at2759"/>
<evidence type="ECO:0008006" key="7">
    <source>
        <dbReference type="Google" id="ProtNLM"/>
    </source>
</evidence>
<evidence type="ECO:0000256" key="2">
    <source>
        <dbReference type="ARBA" id="ARBA00023140"/>
    </source>
</evidence>
<dbReference type="PANTHER" id="PTHR24096:SF353">
    <property type="entry name" value="GH16244P-RELATED"/>
    <property type="match status" value="1"/>
</dbReference>
<dbReference type="Pfam" id="PF13193">
    <property type="entry name" value="AMP-binding_C"/>
    <property type="match status" value="1"/>
</dbReference>
<comment type="subcellular location">
    <subcellularLocation>
        <location evidence="1">Peroxisome</location>
    </subcellularLocation>
</comment>
<dbReference type="AlphaFoldDB" id="A0A9N9WWB1"/>
<dbReference type="Proteomes" id="UP001153620">
    <property type="component" value="Chromosome 4"/>
</dbReference>
<dbReference type="GO" id="GO:0005777">
    <property type="term" value="C:peroxisome"/>
    <property type="evidence" value="ECO:0007669"/>
    <property type="project" value="UniProtKB-SubCell"/>
</dbReference>
<dbReference type="Pfam" id="PF00501">
    <property type="entry name" value="AMP-binding"/>
    <property type="match status" value="1"/>
</dbReference>
<feature type="domain" description="AMP-dependent synthetase/ligase" evidence="3">
    <location>
        <begin position="51"/>
        <end position="395"/>
    </location>
</feature>
<dbReference type="InterPro" id="IPR042099">
    <property type="entry name" value="ANL_N_sf"/>
</dbReference>
<sequence>MQINSKYCSYDSVQKIWSGRKCTPIYNTDANLGYLILQKLIQSPQSVFQISDNSGIELTNFDIYMRSIKFANFLIKSGLKQGDVVGLNVSNSENLSSIIFACFTLGIAVNPLAIVMDVNDICSIWLKTKPKIIFCDGKIAKKVKSAVDKMDLDVKIATLIENVAGFQWIDEILEVECDDFEFPDLPNISSTIALILCSSGTTNSPKCICKSHKQIITNYHPFYEPNLKSQDIYFLHTVSHWVSYHWFLITCALYGMKLVITTEKVTPELWMDIIDRQQVIVAVCIPQFGSVLLKSKSLRQLPSLRIIAVGGTPFTEKLIADLVPLFPNGSIRCSCGCTESDQLFIMGREDPKGANSGYPFKNVDVKIIDDAGNTLGPKESGQIYYKTPVPFSCYLDDPESYKQSFDSLGFIASGDIGYFDEQGRIYVKDRIKHMIKTTGPKSGICTLAPIELETIINEINGVIQSCVVGFFDKHLFYDIIYAFVIKDAEEVNLTEEFVMNYVNTKVIDGKRITGGVYFIEKFPLTPSGKVLSRELKKIATEINKNK</sequence>
<proteinExistence type="predicted"/>
<gene>
    <name evidence="5" type="ORF">CHIRRI_LOCUS14536</name>
</gene>
<evidence type="ECO:0000259" key="3">
    <source>
        <dbReference type="Pfam" id="PF00501"/>
    </source>
</evidence>
<dbReference type="Gene3D" id="3.40.50.12780">
    <property type="entry name" value="N-terminal domain of ligase-like"/>
    <property type="match status" value="1"/>
</dbReference>
<protein>
    <recommendedName>
        <fullName evidence="7">Luciferase</fullName>
    </recommendedName>
</protein>
<evidence type="ECO:0000313" key="5">
    <source>
        <dbReference type="EMBL" id="CAG9811729.1"/>
    </source>
</evidence>
<dbReference type="InterPro" id="IPR045851">
    <property type="entry name" value="AMP-bd_C_sf"/>
</dbReference>
<dbReference type="Gene3D" id="3.30.300.30">
    <property type="match status" value="1"/>
</dbReference>
<keyword evidence="2" id="KW-0576">Peroxisome</keyword>
<name>A0A9N9WWB1_9DIPT</name>
<feature type="domain" description="AMP-binding enzyme C-terminal" evidence="4">
    <location>
        <begin position="451"/>
        <end position="529"/>
    </location>
</feature>
<reference evidence="5" key="1">
    <citation type="submission" date="2022-01" db="EMBL/GenBank/DDBJ databases">
        <authorList>
            <person name="King R."/>
        </authorList>
    </citation>
    <scope>NUCLEOTIDE SEQUENCE</scope>
</reference>